<evidence type="ECO:0000313" key="9">
    <source>
        <dbReference type="Proteomes" id="UP001355056"/>
    </source>
</evidence>
<comment type="caution">
    <text evidence="8">The sequence shown here is derived from an EMBL/GenBank/DDBJ whole genome shotgun (WGS) entry which is preliminary data.</text>
</comment>
<dbReference type="Pfam" id="PF00291">
    <property type="entry name" value="PALP"/>
    <property type="match status" value="1"/>
</dbReference>
<dbReference type="CDD" id="cd01561">
    <property type="entry name" value="CBS_like"/>
    <property type="match status" value="1"/>
</dbReference>
<evidence type="ECO:0000259" key="7">
    <source>
        <dbReference type="PROSITE" id="PS51371"/>
    </source>
</evidence>
<dbReference type="PANTHER" id="PTHR10314">
    <property type="entry name" value="CYSTATHIONINE BETA-SYNTHASE"/>
    <property type="match status" value="1"/>
</dbReference>
<dbReference type="RefSeq" id="WP_332616669.1">
    <property type="nucleotide sequence ID" value="NZ_JAXGFP010000004.1"/>
</dbReference>
<dbReference type="InterPro" id="IPR036052">
    <property type="entry name" value="TrpB-like_PALP_sf"/>
</dbReference>
<dbReference type="PROSITE" id="PS00901">
    <property type="entry name" value="CYS_SYNTHASE"/>
    <property type="match status" value="1"/>
</dbReference>
<comment type="catalytic activity">
    <reaction evidence="5">
        <text>O-acetyl-L-serine + hydrogen sulfide = L-cysteine + acetate</text>
        <dbReference type="Rhea" id="RHEA:14829"/>
        <dbReference type="ChEBI" id="CHEBI:29919"/>
        <dbReference type="ChEBI" id="CHEBI:30089"/>
        <dbReference type="ChEBI" id="CHEBI:35235"/>
        <dbReference type="ChEBI" id="CHEBI:58340"/>
        <dbReference type="EC" id="2.5.1.47"/>
    </reaction>
</comment>
<name>A0ABU7YZ32_9GAMM</name>
<evidence type="ECO:0000256" key="2">
    <source>
        <dbReference type="ARBA" id="ARBA00004962"/>
    </source>
</evidence>
<comment type="cofactor">
    <cofactor evidence="1">
        <name>pyridoxal 5'-phosphate</name>
        <dbReference type="ChEBI" id="CHEBI:597326"/>
    </cofactor>
</comment>
<dbReference type="InterPro" id="IPR001216">
    <property type="entry name" value="P-phosphate_BS"/>
</dbReference>
<dbReference type="InterPro" id="IPR050214">
    <property type="entry name" value="Cys_Synth/Cystath_Beta-Synth"/>
</dbReference>
<comment type="pathway">
    <text evidence="2">Amino-acid biosynthesis; L-cysteine biosynthesis; L-cysteine from L-serine: step 2/2.</text>
</comment>
<dbReference type="SUPFAM" id="SSF53686">
    <property type="entry name" value="Tryptophan synthase beta subunit-like PLP-dependent enzymes"/>
    <property type="match status" value="1"/>
</dbReference>
<evidence type="ECO:0000256" key="5">
    <source>
        <dbReference type="ARBA" id="ARBA00047931"/>
    </source>
</evidence>
<evidence type="ECO:0000256" key="3">
    <source>
        <dbReference type="ARBA" id="ARBA00012681"/>
    </source>
</evidence>
<proteinExistence type="predicted"/>
<organism evidence="8 9">
    <name type="scientific">Novilysobacter erysipheiresistens</name>
    <dbReference type="NCBI Taxonomy" id="1749332"/>
    <lineage>
        <taxon>Bacteria</taxon>
        <taxon>Pseudomonadati</taxon>
        <taxon>Pseudomonadota</taxon>
        <taxon>Gammaproteobacteria</taxon>
        <taxon>Lysobacterales</taxon>
        <taxon>Lysobacteraceae</taxon>
        <taxon>Novilysobacter</taxon>
    </lineage>
</organism>
<dbReference type="InterPro" id="IPR046342">
    <property type="entry name" value="CBS_dom_sf"/>
</dbReference>
<dbReference type="Pfam" id="PF00571">
    <property type="entry name" value="CBS"/>
    <property type="match status" value="2"/>
</dbReference>
<sequence>MSISASVLDLIGDTPIVKAQHLDTGVCELYFKLESQNPGGSIKDRIGLKMIEAAESRGDIRPGDTLVEGTAGNTGLGLALVAQQKGYKLVLVVPDKMSREKIFNLKAMGAQVVLTRSDVAKGHPDYYQDLAERLARETPGAYFINQFGNPDNPAAHEHGTGPEILAQMAEVGGVDAIVFGCGSSGTMTGLSRCFAEQSPHTELILADPVGSILTEYINQGTLSDKSASWMVEGIGEDFLPSISDFTRVKKAYAISDKESFLTARMLLEKEGILGGSSTGTLLAAALKYCAEQTTPKKVLVFVCDTGNKYLSKMYNDYWMVDNGFLEREQAGNLGDLILRPFSLRDTVVVGQGDLLVTAYQRMKLYDVSQLPVMQDDELVGIVDESDILMHVYGDEGRFRDPVATAMVSKLDKVDVRAPIEALLPVFDRGHVAIVTDGEKFLGLITRIDLLNYLRRRVE</sequence>
<dbReference type="EMBL" id="JAXGFP010000004">
    <property type="protein sequence ID" value="MEG3184166.1"/>
    <property type="molecule type" value="Genomic_DNA"/>
</dbReference>
<dbReference type="InterPro" id="IPR000644">
    <property type="entry name" value="CBS_dom"/>
</dbReference>
<dbReference type="InterPro" id="IPR046353">
    <property type="entry name" value="CBS_C"/>
</dbReference>
<accession>A0ABU7YZ32</accession>
<dbReference type="SMART" id="SM00116">
    <property type="entry name" value="CBS"/>
    <property type="match status" value="1"/>
</dbReference>
<evidence type="ECO:0000256" key="6">
    <source>
        <dbReference type="PROSITE-ProRule" id="PRU00703"/>
    </source>
</evidence>
<protein>
    <recommendedName>
        <fullName evidence="3">cysteine synthase</fullName>
        <ecNumber evidence="3">2.5.1.47</ecNumber>
    </recommendedName>
</protein>
<dbReference type="EC" id="2.5.1.47" evidence="3"/>
<evidence type="ECO:0000256" key="1">
    <source>
        <dbReference type="ARBA" id="ARBA00001933"/>
    </source>
</evidence>
<keyword evidence="9" id="KW-1185">Reference proteome</keyword>
<dbReference type="CDD" id="cd04608">
    <property type="entry name" value="CBS_pair_CBS"/>
    <property type="match status" value="1"/>
</dbReference>
<dbReference type="PROSITE" id="PS51371">
    <property type="entry name" value="CBS"/>
    <property type="match status" value="1"/>
</dbReference>
<evidence type="ECO:0000256" key="4">
    <source>
        <dbReference type="ARBA" id="ARBA00022898"/>
    </source>
</evidence>
<evidence type="ECO:0000313" key="8">
    <source>
        <dbReference type="EMBL" id="MEG3184166.1"/>
    </source>
</evidence>
<keyword evidence="4" id="KW-0663">Pyridoxal phosphate</keyword>
<gene>
    <name evidence="8" type="ORF">SNE34_09100</name>
</gene>
<dbReference type="Proteomes" id="UP001355056">
    <property type="component" value="Unassembled WGS sequence"/>
</dbReference>
<reference evidence="8 9" key="1">
    <citation type="journal article" date="2016" name="Int. J. Syst. Evol. Microbiol.">
        <title>Lysobacter erysipheiresistens sp. nov., an antagonist of powdery mildew, isolated from tobacco-cultivated soil.</title>
        <authorList>
            <person name="Xie B."/>
            <person name="Li T."/>
            <person name="Lin X."/>
            <person name="Wang C.J."/>
            <person name="Chen Y.J."/>
            <person name="Liu W.J."/>
            <person name="Zhao Z.W."/>
        </authorList>
    </citation>
    <scope>NUCLEOTIDE SEQUENCE [LARGE SCALE GENOMIC DNA]</scope>
    <source>
        <strain evidence="8 9">RS-LYSO-3</strain>
    </source>
</reference>
<dbReference type="SUPFAM" id="SSF54631">
    <property type="entry name" value="CBS-domain pair"/>
    <property type="match status" value="1"/>
</dbReference>
<feature type="domain" description="CBS" evidence="7">
    <location>
        <begin position="342"/>
        <end position="401"/>
    </location>
</feature>
<dbReference type="InterPro" id="IPR001926">
    <property type="entry name" value="TrpB-like_PALP"/>
</dbReference>
<dbReference type="Gene3D" id="3.10.580.10">
    <property type="entry name" value="CBS-domain"/>
    <property type="match status" value="1"/>
</dbReference>
<dbReference type="Gene3D" id="3.40.50.1100">
    <property type="match status" value="2"/>
</dbReference>
<keyword evidence="6" id="KW-0129">CBS domain</keyword>